<gene>
    <name evidence="2" type="ORF">L497_1143</name>
</gene>
<dbReference type="GeneID" id="93120011"/>
<dbReference type="InterPro" id="IPR006860">
    <property type="entry name" value="FecR"/>
</dbReference>
<proteinExistence type="predicted"/>
<dbReference type="PANTHER" id="PTHR30273:SF2">
    <property type="entry name" value="PROTEIN FECR"/>
    <property type="match status" value="1"/>
</dbReference>
<organism evidence="2 3">
    <name type="scientific">Bordetella holmesii CDC-H585-BH</name>
    <dbReference type="NCBI Taxonomy" id="1331206"/>
    <lineage>
        <taxon>Bacteria</taxon>
        <taxon>Pseudomonadati</taxon>
        <taxon>Pseudomonadota</taxon>
        <taxon>Betaproteobacteria</taxon>
        <taxon>Burkholderiales</taxon>
        <taxon>Alcaligenaceae</taxon>
        <taxon>Bordetella</taxon>
    </lineage>
</organism>
<evidence type="ECO:0000313" key="3">
    <source>
        <dbReference type="Proteomes" id="UP000026682"/>
    </source>
</evidence>
<accession>A0A158M100</accession>
<dbReference type="PANTHER" id="PTHR30273">
    <property type="entry name" value="PERIPLASMIC SIGNAL SENSOR AND SIGMA FACTOR ACTIVATOR FECR-RELATED"/>
    <property type="match status" value="1"/>
</dbReference>
<name>A0A158M100_9BORD</name>
<dbReference type="Gene3D" id="2.60.120.1440">
    <property type="match status" value="1"/>
</dbReference>
<dbReference type="AlphaFoldDB" id="A0A158M100"/>
<protein>
    <submittedName>
        <fullName evidence="2">Sigma factor regulatory protein, FecR/PupR family</fullName>
    </submittedName>
</protein>
<dbReference type="RefSeq" id="WP_005013762.1">
    <property type="nucleotide sequence ID" value="NZ_JFZZ01000127.1"/>
</dbReference>
<dbReference type="Proteomes" id="UP000026682">
    <property type="component" value="Unassembled WGS sequence"/>
</dbReference>
<evidence type="ECO:0000259" key="1">
    <source>
        <dbReference type="Pfam" id="PF04773"/>
    </source>
</evidence>
<reference evidence="2 3" key="1">
    <citation type="submission" date="2014-03" db="EMBL/GenBank/DDBJ databases">
        <title>Genome sequence of Bordetella holmseii.</title>
        <authorList>
            <person name="Harvill E."/>
            <person name="Goodfield L.L."/>
            <person name="Ivanov Y."/>
            <person name="Meyer J.A."/>
            <person name="Newth C."/>
            <person name="Cassiday P."/>
            <person name="Tondella M.L."/>
            <person name="Liao P."/>
            <person name="Zimmerman J."/>
            <person name="Meert K."/>
            <person name="Wessel D."/>
            <person name="Berger J."/>
            <person name="Dean J.M."/>
            <person name="Holubkov R."/>
            <person name="Burr J."/>
            <person name="Liu T."/>
            <person name="Brinkac L.M."/>
            <person name="Sanka R."/>
            <person name="Kim M."/>
            <person name="Losada L."/>
        </authorList>
    </citation>
    <scope>NUCLEOTIDE SEQUENCE [LARGE SCALE GENOMIC DNA]</scope>
    <source>
        <strain evidence="2 3">CDC-H585-BH</strain>
    </source>
</reference>
<evidence type="ECO:0000313" key="2">
    <source>
        <dbReference type="EMBL" id="KAK87920.1"/>
    </source>
</evidence>
<comment type="caution">
    <text evidence="2">The sequence shown here is derived from an EMBL/GenBank/DDBJ whole genome shotgun (WGS) entry which is preliminary data.</text>
</comment>
<dbReference type="InterPro" id="IPR012373">
    <property type="entry name" value="Ferrdict_sens_TM"/>
</dbReference>
<dbReference type="EMBL" id="JFZZ01000127">
    <property type="protein sequence ID" value="KAK87920.1"/>
    <property type="molecule type" value="Genomic_DNA"/>
</dbReference>
<dbReference type="GO" id="GO:0016989">
    <property type="term" value="F:sigma factor antagonist activity"/>
    <property type="evidence" value="ECO:0007669"/>
    <property type="project" value="TreeGrafter"/>
</dbReference>
<dbReference type="PATRIC" id="fig|1331206.3.peg.3067"/>
<dbReference type="Pfam" id="PF04773">
    <property type="entry name" value="FecR"/>
    <property type="match status" value="1"/>
</dbReference>
<feature type="domain" description="FecR protein" evidence="1">
    <location>
        <begin position="102"/>
        <end position="191"/>
    </location>
</feature>
<sequence>MDASIERRAAQWVVRRNGVAPAALPDPSFEKWYRARDEHASCYDSIAELWQQMNHVDGPTLRRNVRGAQRRRALAALVCATLVAGLLVSRQSEPPANVIANSNGQVQTARLPDGSEVVLDAGAAIELDFRPQQRQIQLLRGRALFTVAPDAARPFVVLTPQARSTALGTRYEVDRTHADETVVSVLESHVRVECLPCGPGTPPAVLAPGQRVQAGQNGMQETRFDAASDQAWTEGLLLLRDVTLQDAVDQLSRYTGMRVWISTGLRELRISSLVTVQHPQALDTLARAAGAKVKRLGNWAWISRP</sequence>
<dbReference type="STRING" id="35814.BBB42_09140"/>
<dbReference type="PIRSF" id="PIRSF018266">
    <property type="entry name" value="FecR"/>
    <property type="match status" value="1"/>
</dbReference>